<evidence type="ECO:0000259" key="1">
    <source>
        <dbReference type="Pfam" id="PF02464"/>
    </source>
</evidence>
<dbReference type="Proteomes" id="UP000325933">
    <property type="component" value="Unassembled WGS sequence"/>
</dbReference>
<dbReference type="SUPFAM" id="SSF142433">
    <property type="entry name" value="CinA-like"/>
    <property type="match status" value="1"/>
</dbReference>
<comment type="caution">
    <text evidence="3">The sequence shown here is derived from an EMBL/GenBank/DDBJ whole genome shotgun (WGS) entry which is preliminary data.</text>
</comment>
<evidence type="ECO:0000313" key="2">
    <source>
        <dbReference type="EMBL" id="KAA9011908.1"/>
    </source>
</evidence>
<dbReference type="NCBIfam" id="TIGR00199">
    <property type="entry name" value="PncC_domain"/>
    <property type="match status" value="1"/>
</dbReference>
<dbReference type="EMBL" id="VYQB01000027">
    <property type="protein sequence ID" value="KAA9011908.1"/>
    <property type="molecule type" value="Genomic_DNA"/>
</dbReference>
<gene>
    <name evidence="3" type="ORF">F4U95_11905</name>
    <name evidence="2" type="ORF">F4U96_22130</name>
</gene>
<evidence type="ECO:0000313" key="5">
    <source>
        <dbReference type="Proteomes" id="UP000326364"/>
    </source>
</evidence>
<dbReference type="AlphaFoldDB" id="A0A5J5I301"/>
<feature type="domain" description="CinA C-terminal" evidence="1">
    <location>
        <begin position="53"/>
        <end position="202"/>
    </location>
</feature>
<sequence length="207" mass="21712">MLAAVPGSPSAYIDRNELLSKRLTTQVSERSGNLSHSPAETLSPVLPTAVEDAASKLLRACCDARLKIATAESCTGGLLASLLTDVEGASHAFERGFIVYSEEAKCELLGIAGDQIDVCGAVSRDVAIAMAQGTIRQSAADISLAITGYAGPTNDGGEEGLVHFACTRRNRTTRHRVEHFGAVGRGPIRIAAITVALDMMMDAVRDA</sequence>
<keyword evidence="5" id="KW-1185">Reference proteome</keyword>
<evidence type="ECO:0000313" key="3">
    <source>
        <dbReference type="EMBL" id="KAA9029231.1"/>
    </source>
</evidence>
<dbReference type="EMBL" id="VYQA01000008">
    <property type="protein sequence ID" value="KAA9029231.1"/>
    <property type="molecule type" value="Genomic_DNA"/>
</dbReference>
<protein>
    <submittedName>
        <fullName evidence="3">CinA family protein</fullName>
    </submittedName>
</protein>
<dbReference type="RefSeq" id="WP_120251140.1">
    <property type="nucleotide sequence ID" value="NZ_JBNNIY010000062.1"/>
</dbReference>
<dbReference type="InterPro" id="IPR008136">
    <property type="entry name" value="CinA_C"/>
</dbReference>
<name>A0A5J5I301_9SPHN</name>
<dbReference type="InterPro" id="IPR036653">
    <property type="entry name" value="CinA-like_C"/>
</dbReference>
<proteinExistence type="predicted"/>
<dbReference type="Proteomes" id="UP000326364">
    <property type="component" value="Unassembled WGS sequence"/>
</dbReference>
<reference evidence="4 5" key="1">
    <citation type="submission" date="2019-09" db="EMBL/GenBank/DDBJ databases">
        <authorList>
            <person name="Feng G."/>
        </authorList>
    </citation>
    <scope>NUCLEOTIDE SEQUENCE [LARGE SCALE GENOMIC DNA]</scope>
    <source>
        <strain evidence="3 4">KACC 19283</strain>
        <strain evidence="2 5">KACC 19284</strain>
    </source>
</reference>
<dbReference type="Gene3D" id="3.90.950.20">
    <property type="entry name" value="CinA-like"/>
    <property type="match status" value="1"/>
</dbReference>
<evidence type="ECO:0000313" key="4">
    <source>
        <dbReference type="Proteomes" id="UP000325933"/>
    </source>
</evidence>
<dbReference type="Pfam" id="PF02464">
    <property type="entry name" value="CinA"/>
    <property type="match status" value="1"/>
</dbReference>
<accession>A0A5J5I301</accession>
<organism evidence="3 4">
    <name type="scientific">Sphingobium limneticum</name>
    <dbReference type="NCBI Taxonomy" id="1007511"/>
    <lineage>
        <taxon>Bacteria</taxon>
        <taxon>Pseudomonadati</taxon>
        <taxon>Pseudomonadota</taxon>
        <taxon>Alphaproteobacteria</taxon>
        <taxon>Sphingomonadales</taxon>
        <taxon>Sphingomonadaceae</taxon>
        <taxon>Sphingobium</taxon>
    </lineage>
</organism>